<organism evidence="2 3">
    <name type="scientific">Dyella caseinilytica</name>
    <dbReference type="NCBI Taxonomy" id="1849581"/>
    <lineage>
        <taxon>Bacteria</taxon>
        <taxon>Pseudomonadati</taxon>
        <taxon>Pseudomonadota</taxon>
        <taxon>Gammaproteobacteria</taxon>
        <taxon>Lysobacterales</taxon>
        <taxon>Rhodanobacteraceae</taxon>
        <taxon>Dyella</taxon>
    </lineage>
</organism>
<reference evidence="2 3" key="1">
    <citation type="submission" date="2020-10" db="EMBL/GenBank/DDBJ databases">
        <title>Phylogeny of dyella-like bacteria.</title>
        <authorList>
            <person name="Fu J."/>
        </authorList>
    </citation>
    <scope>NUCLEOTIDE SEQUENCE [LARGE SCALE GENOMIC DNA]</scope>
    <source>
        <strain evidence="2 3">DHOB09</strain>
    </source>
</reference>
<name>A0ABX7GWA1_9GAMM</name>
<keyword evidence="3" id="KW-1185">Reference proteome</keyword>
<gene>
    <name evidence="2" type="ORF">ISN74_05220</name>
</gene>
<keyword evidence="1" id="KW-1133">Transmembrane helix</keyword>
<protein>
    <recommendedName>
        <fullName evidence="4">DUF304 domain-containing protein</fullName>
    </recommendedName>
</protein>
<keyword evidence="1" id="KW-0472">Membrane</keyword>
<sequence>MEKSLLPSADRGALIPSLYPRSYRTPVSFRLWRLGLAIVFLYIIYVIAHLSPPAHHASERLWYALILLMLIGCVIASLRSFVVTKKVELTATSLTVTQMFSKTVRIQRKDIATCYVFQTRWMCVVIKHRNPRVAPIRLTFLNYDDAFWEWFSGIPGEREPSSQNWWSR</sequence>
<accession>A0ABX7GWA1</accession>
<evidence type="ECO:0008006" key="4">
    <source>
        <dbReference type="Google" id="ProtNLM"/>
    </source>
</evidence>
<keyword evidence="1" id="KW-0812">Transmembrane</keyword>
<evidence type="ECO:0000313" key="2">
    <source>
        <dbReference type="EMBL" id="QRN54757.1"/>
    </source>
</evidence>
<proteinExistence type="predicted"/>
<evidence type="ECO:0000313" key="3">
    <source>
        <dbReference type="Proteomes" id="UP000663181"/>
    </source>
</evidence>
<feature type="transmembrane region" description="Helical" evidence="1">
    <location>
        <begin position="62"/>
        <end position="82"/>
    </location>
</feature>
<feature type="transmembrane region" description="Helical" evidence="1">
    <location>
        <begin position="31"/>
        <end position="50"/>
    </location>
</feature>
<dbReference type="EMBL" id="CP064030">
    <property type="protein sequence ID" value="QRN54757.1"/>
    <property type="molecule type" value="Genomic_DNA"/>
</dbReference>
<dbReference type="Proteomes" id="UP000663181">
    <property type="component" value="Chromosome"/>
</dbReference>
<evidence type="ECO:0000256" key="1">
    <source>
        <dbReference type="SAM" id="Phobius"/>
    </source>
</evidence>
<dbReference type="RefSeq" id="WP_188798045.1">
    <property type="nucleotide sequence ID" value="NZ_BMIZ01000001.1"/>
</dbReference>